<dbReference type="AlphaFoldDB" id="A0A2N5XS73"/>
<dbReference type="Pfam" id="PF01230">
    <property type="entry name" value="HIT"/>
    <property type="match status" value="1"/>
</dbReference>
<dbReference type="InterPro" id="IPR011146">
    <property type="entry name" value="HIT-like"/>
</dbReference>
<feature type="domain" description="HIT" evidence="4">
    <location>
        <begin position="11"/>
        <end position="118"/>
    </location>
</feature>
<accession>A0A2N5XS73</accession>
<feature type="short sequence motif" description="Histidine triad motif" evidence="2 3">
    <location>
        <begin position="103"/>
        <end position="107"/>
    </location>
</feature>
<dbReference type="RefSeq" id="WP_101533314.1">
    <property type="nucleotide sequence ID" value="NZ_PKUQ01000016.1"/>
</dbReference>
<dbReference type="InterPro" id="IPR039384">
    <property type="entry name" value="HINT"/>
</dbReference>
<protein>
    <submittedName>
        <fullName evidence="5">HIT family protein</fullName>
    </submittedName>
</protein>
<feature type="active site" description="Tele-AMP-histidine intermediate" evidence="1">
    <location>
        <position position="105"/>
    </location>
</feature>
<dbReference type="Gene3D" id="3.30.428.10">
    <property type="entry name" value="HIT-like"/>
    <property type="match status" value="1"/>
</dbReference>
<reference evidence="5 6" key="1">
    <citation type="submission" date="2018-01" db="EMBL/GenBank/DDBJ databases">
        <title>The draft genome sequence of Cohaesibacter sp. H1304.</title>
        <authorList>
            <person name="Wang N.-N."/>
            <person name="Du Z.-J."/>
        </authorList>
    </citation>
    <scope>NUCLEOTIDE SEQUENCE [LARGE SCALE GENOMIC DNA]</scope>
    <source>
        <strain evidence="5 6">H1304</strain>
    </source>
</reference>
<dbReference type="PRINTS" id="PR00332">
    <property type="entry name" value="HISTRIAD"/>
</dbReference>
<dbReference type="EMBL" id="PKUQ01000016">
    <property type="protein sequence ID" value="PLW77297.1"/>
    <property type="molecule type" value="Genomic_DNA"/>
</dbReference>
<dbReference type="InterPro" id="IPR036265">
    <property type="entry name" value="HIT-like_sf"/>
</dbReference>
<evidence type="ECO:0000256" key="3">
    <source>
        <dbReference type="PROSITE-ProRule" id="PRU00464"/>
    </source>
</evidence>
<dbReference type="GO" id="GO:0009117">
    <property type="term" value="P:nucleotide metabolic process"/>
    <property type="evidence" value="ECO:0007669"/>
    <property type="project" value="TreeGrafter"/>
</dbReference>
<dbReference type="PANTHER" id="PTHR46648:SF1">
    <property type="entry name" value="ADENOSINE 5'-MONOPHOSPHORAMIDASE HNT1"/>
    <property type="match status" value="1"/>
</dbReference>
<evidence type="ECO:0000256" key="1">
    <source>
        <dbReference type="PIRSR" id="PIRSR601310-1"/>
    </source>
</evidence>
<sequence length="144" mass="15856">MTTPAYASENIFAKILRGEIPSHKVYEDDMTVAIMDIMPRADGHTLVIPKNASRNMLDVATEDINAVMATTQKIAQAQMIAFEADGITIQQFNESAGGQVIFHLHMHIIPRKEGVSLRPHTGDMADGDLLAQQAEKLRAVLDKM</sequence>
<evidence type="ECO:0000256" key="2">
    <source>
        <dbReference type="PIRSR" id="PIRSR601310-3"/>
    </source>
</evidence>
<name>A0A2N5XS73_9HYPH</name>
<proteinExistence type="predicted"/>
<dbReference type="PROSITE" id="PS51084">
    <property type="entry name" value="HIT_2"/>
    <property type="match status" value="1"/>
</dbReference>
<comment type="caution">
    <text evidence="5">The sequence shown here is derived from an EMBL/GenBank/DDBJ whole genome shotgun (WGS) entry which is preliminary data.</text>
</comment>
<dbReference type="SUPFAM" id="SSF54197">
    <property type="entry name" value="HIT-like"/>
    <property type="match status" value="1"/>
</dbReference>
<keyword evidence="6" id="KW-1185">Reference proteome</keyword>
<evidence type="ECO:0000313" key="6">
    <source>
        <dbReference type="Proteomes" id="UP000234881"/>
    </source>
</evidence>
<evidence type="ECO:0000259" key="4">
    <source>
        <dbReference type="PROSITE" id="PS51084"/>
    </source>
</evidence>
<dbReference type="InterPro" id="IPR001310">
    <property type="entry name" value="Histidine_triad_HIT"/>
</dbReference>
<organism evidence="5 6">
    <name type="scientific">Cohaesibacter celericrescens</name>
    <dbReference type="NCBI Taxonomy" id="2067669"/>
    <lineage>
        <taxon>Bacteria</taxon>
        <taxon>Pseudomonadati</taxon>
        <taxon>Pseudomonadota</taxon>
        <taxon>Alphaproteobacteria</taxon>
        <taxon>Hyphomicrobiales</taxon>
        <taxon>Cohaesibacteraceae</taxon>
    </lineage>
</organism>
<dbReference type="PANTHER" id="PTHR46648">
    <property type="entry name" value="HIT FAMILY PROTEIN 1"/>
    <property type="match status" value="1"/>
</dbReference>
<gene>
    <name evidence="5" type="ORF">C0081_08090</name>
</gene>
<dbReference type="GO" id="GO:0003824">
    <property type="term" value="F:catalytic activity"/>
    <property type="evidence" value="ECO:0007669"/>
    <property type="project" value="InterPro"/>
</dbReference>
<dbReference type="CDD" id="cd01277">
    <property type="entry name" value="HINT_subgroup"/>
    <property type="match status" value="1"/>
</dbReference>
<dbReference type="OrthoDB" id="9784774at2"/>
<evidence type="ECO:0000313" key="5">
    <source>
        <dbReference type="EMBL" id="PLW77297.1"/>
    </source>
</evidence>
<dbReference type="Proteomes" id="UP000234881">
    <property type="component" value="Unassembled WGS sequence"/>
</dbReference>